<evidence type="ECO:0000313" key="2">
    <source>
        <dbReference type="EMBL" id="RVX22758.1"/>
    </source>
</evidence>
<name>A0A438KNI7_VITVI</name>
<dbReference type="EMBL" id="QGNW01000002">
    <property type="protein sequence ID" value="RVX22758.1"/>
    <property type="molecule type" value="Genomic_DNA"/>
</dbReference>
<dbReference type="Proteomes" id="UP000288805">
    <property type="component" value="Unassembled WGS sequence"/>
</dbReference>
<protein>
    <submittedName>
        <fullName evidence="2">Uncharacterized protein</fullName>
    </submittedName>
</protein>
<dbReference type="AlphaFoldDB" id="A0A438KNI7"/>
<evidence type="ECO:0000256" key="1">
    <source>
        <dbReference type="SAM" id="MobiDB-lite"/>
    </source>
</evidence>
<accession>A0A438KNI7</accession>
<evidence type="ECO:0000313" key="3">
    <source>
        <dbReference type="Proteomes" id="UP000288805"/>
    </source>
</evidence>
<feature type="region of interest" description="Disordered" evidence="1">
    <location>
        <begin position="1"/>
        <end position="24"/>
    </location>
</feature>
<proteinExistence type="predicted"/>
<sequence>MADHSTNVTPLQDSGEIPTSGSGLITGQTTSQMTIIILHYSVNLLRSNSIAITPHLANQMLNVVIASGFDDILDGTRPCPPHFLPDPNSTFATTIQISSCKSRITLGSVKID</sequence>
<gene>
    <name evidence="2" type="ORF">CK203_008236</name>
</gene>
<comment type="caution">
    <text evidence="2">The sequence shown here is derived from an EMBL/GenBank/DDBJ whole genome shotgun (WGS) entry which is preliminary data.</text>
</comment>
<reference evidence="2 3" key="1">
    <citation type="journal article" date="2018" name="PLoS Genet.">
        <title>Population sequencing reveals clonal diversity and ancestral inbreeding in the grapevine cultivar Chardonnay.</title>
        <authorList>
            <person name="Roach M.J."/>
            <person name="Johnson D.L."/>
            <person name="Bohlmann J."/>
            <person name="van Vuuren H.J."/>
            <person name="Jones S.J."/>
            <person name="Pretorius I.S."/>
            <person name="Schmidt S.A."/>
            <person name="Borneman A.R."/>
        </authorList>
    </citation>
    <scope>NUCLEOTIDE SEQUENCE [LARGE SCALE GENOMIC DNA]</scope>
    <source>
        <strain evidence="3">cv. Chardonnay</strain>
        <tissue evidence="2">Leaf</tissue>
    </source>
</reference>
<organism evidence="2 3">
    <name type="scientific">Vitis vinifera</name>
    <name type="common">Grape</name>
    <dbReference type="NCBI Taxonomy" id="29760"/>
    <lineage>
        <taxon>Eukaryota</taxon>
        <taxon>Viridiplantae</taxon>
        <taxon>Streptophyta</taxon>
        <taxon>Embryophyta</taxon>
        <taxon>Tracheophyta</taxon>
        <taxon>Spermatophyta</taxon>
        <taxon>Magnoliopsida</taxon>
        <taxon>eudicotyledons</taxon>
        <taxon>Gunneridae</taxon>
        <taxon>Pentapetalae</taxon>
        <taxon>rosids</taxon>
        <taxon>Vitales</taxon>
        <taxon>Vitaceae</taxon>
        <taxon>Viteae</taxon>
        <taxon>Vitis</taxon>
    </lineage>
</organism>